<gene>
    <name evidence="2" type="ORF">LCGC14_2811890</name>
</gene>
<dbReference type="EMBL" id="LAZR01053052">
    <property type="protein sequence ID" value="KKK81594.1"/>
    <property type="molecule type" value="Genomic_DNA"/>
</dbReference>
<feature type="region of interest" description="Disordered" evidence="1">
    <location>
        <begin position="82"/>
        <end position="101"/>
    </location>
</feature>
<comment type="caution">
    <text evidence="2">The sequence shown here is derived from an EMBL/GenBank/DDBJ whole genome shotgun (WGS) entry which is preliminary data.</text>
</comment>
<dbReference type="AlphaFoldDB" id="A0A0F9AT18"/>
<sequence length="101" mass="11219">MGYFSNGTEGLDYEHRYCNRCIHGSKEGEGCHECPVLAAHFEFNSDQNSDENLNYILGLFIPIADDKISNEQCAMFITKDGREHNGMPVTQNQGADQEGSG</sequence>
<proteinExistence type="predicted"/>
<reference evidence="2" key="1">
    <citation type="journal article" date="2015" name="Nature">
        <title>Complex archaea that bridge the gap between prokaryotes and eukaryotes.</title>
        <authorList>
            <person name="Spang A."/>
            <person name="Saw J.H."/>
            <person name="Jorgensen S.L."/>
            <person name="Zaremba-Niedzwiedzka K."/>
            <person name="Martijn J."/>
            <person name="Lind A.E."/>
            <person name="van Eijk R."/>
            <person name="Schleper C."/>
            <person name="Guy L."/>
            <person name="Ettema T.J."/>
        </authorList>
    </citation>
    <scope>NUCLEOTIDE SEQUENCE</scope>
</reference>
<organism evidence="2">
    <name type="scientific">marine sediment metagenome</name>
    <dbReference type="NCBI Taxonomy" id="412755"/>
    <lineage>
        <taxon>unclassified sequences</taxon>
        <taxon>metagenomes</taxon>
        <taxon>ecological metagenomes</taxon>
    </lineage>
</organism>
<evidence type="ECO:0000313" key="2">
    <source>
        <dbReference type="EMBL" id="KKK81594.1"/>
    </source>
</evidence>
<accession>A0A0F9AT18</accession>
<name>A0A0F9AT18_9ZZZZ</name>
<evidence type="ECO:0000256" key="1">
    <source>
        <dbReference type="SAM" id="MobiDB-lite"/>
    </source>
</evidence>
<protein>
    <submittedName>
        <fullName evidence="2">Uncharacterized protein</fullName>
    </submittedName>
</protein>